<gene>
    <name evidence="2" type="ORF">IPH26_09805</name>
</gene>
<protein>
    <recommendedName>
        <fullName evidence="4">ABC transporter substrate-binding protein</fullName>
    </recommendedName>
</protein>
<dbReference type="AlphaFoldDB" id="A0A9D7E354"/>
<evidence type="ECO:0008006" key="4">
    <source>
        <dbReference type="Google" id="ProtNLM"/>
    </source>
</evidence>
<feature type="chain" id="PRO_5039133103" description="ABC transporter substrate-binding protein" evidence="1">
    <location>
        <begin position="31"/>
        <end position="311"/>
    </location>
</feature>
<accession>A0A9D7E354</accession>
<keyword evidence="1" id="KW-0732">Signal</keyword>
<evidence type="ECO:0000256" key="1">
    <source>
        <dbReference type="SAM" id="SignalP"/>
    </source>
</evidence>
<comment type="caution">
    <text evidence="2">The sequence shown here is derived from an EMBL/GenBank/DDBJ whole genome shotgun (WGS) entry which is preliminary data.</text>
</comment>
<reference evidence="2" key="1">
    <citation type="submission" date="2020-10" db="EMBL/GenBank/DDBJ databases">
        <title>Connecting structure to function with the recovery of over 1000 high-quality activated sludge metagenome-assembled genomes encoding full-length rRNA genes using long-read sequencing.</title>
        <authorList>
            <person name="Singleton C.M."/>
            <person name="Petriglieri F."/>
            <person name="Kristensen J.M."/>
            <person name="Kirkegaard R.H."/>
            <person name="Michaelsen T.Y."/>
            <person name="Andersen M.H."/>
            <person name="Karst S.M."/>
            <person name="Dueholm M.S."/>
            <person name="Nielsen P.H."/>
            <person name="Albertsen M."/>
        </authorList>
    </citation>
    <scope>NUCLEOTIDE SEQUENCE</scope>
    <source>
        <strain evidence="2">Bjer_18-Q3-R1-45_BAT3C.347</strain>
    </source>
</reference>
<dbReference type="InterPro" id="IPR007487">
    <property type="entry name" value="ABC_transpt-TYRBP-like"/>
</dbReference>
<sequence length="311" mass="33592">MKRNAPPFGWLTAGLLALCIAFGWASTAQCAKPNTPGLAIVAADDGEPTNRIVDAFEKQFPKAQVALASRAHGTGQKQAIHIAIGPAALRSLLKQSVEGVIVSVFTSSQAYREILEEVSEPRRAAVTAVYAEPAPTDQLRLVSALYKKRVTVAVLLSDKNAFLLPILRRAAAQNNLELSAEPLSDAHDLNRALDRVATASVLLAIPDNTIYNAENIRTILITTYRRDQLMIGFSTAFVKAGAAATTYSSIEDIAAQVEELLNEYAASGRLPEAQFPKYFGVAINDNVARSLNLVIDDSVRKLSRRPGEQKP</sequence>
<feature type="signal peptide" evidence="1">
    <location>
        <begin position="1"/>
        <end position="30"/>
    </location>
</feature>
<dbReference type="PANTHER" id="PTHR35271:SF1">
    <property type="entry name" value="ABC TRANSPORTER, SUBSTRATE-BINDING LIPOPROTEIN"/>
    <property type="match status" value="1"/>
</dbReference>
<dbReference type="Gene3D" id="3.40.50.2300">
    <property type="match status" value="2"/>
</dbReference>
<dbReference type="EMBL" id="JADJEV010000003">
    <property type="protein sequence ID" value="MBK6973219.1"/>
    <property type="molecule type" value="Genomic_DNA"/>
</dbReference>
<proteinExistence type="predicted"/>
<dbReference type="Proteomes" id="UP000807785">
    <property type="component" value="Unassembled WGS sequence"/>
</dbReference>
<evidence type="ECO:0000313" key="2">
    <source>
        <dbReference type="EMBL" id="MBK6973219.1"/>
    </source>
</evidence>
<organism evidence="2 3">
    <name type="scientific">Candidatus Methylophosphatis roskildensis</name>
    <dbReference type="NCBI Taxonomy" id="2899263"/>
    <lineage>
        <taxon>Bacteria</taxon>
        <taxon>Pseudomonadati</taxon>
        <taxon>Pseudomonadota</taxon>
        <taxon>Betaproteobacteria</taxon>
        <taxon>Nitrosomonadales</taxon>
        <taxon>Sterolibacteriaceae</taxon>
        <taxon>Candidatus Methylophosphatis</taxon>
    </lineage>
</organism>
<dbReference type="PANTHER" id="PTHR35271">
    <property type="entry name" value="ABC TRANSPORTER, SUBSTRATE-BINDING LIPOPROTEIN-RELATED"/>
    <property type="match status" value="1"/>
</dbReference>
<evidence type="ECO:0000313" key="3">
    <source>
        <dbReference type="Proteomes" id="UP000807785"/>
    </source>
</evidence>
<name>A0A9D7E354_9PROT</name>